<keyword evidence="3" id="KW-0408">Iron</keyword>
<keyword evidence="7" id="KW-1185">Reference proteome</keyword>
<evidence type="ECO:0000313" key="7">
    <source>
        <dbReference type="Proteomes" id="UP000593765"/>
    </source>
</evidence>
<evidence type="ECO:0000256" key="2">
    <source>
        <dbReference type="ARBA" id="ARBA00022801"/>
    </source>
</evidence>
<name>A0A7M2WT27_9BACT</name>
<dbReference type="PANTHER" id="PTHR42988">
    <property type="entry name" value="PHOSPHOHYDROLASE"/>
    <property type="match status" value="1"/>
</dbReference>
<evidence type="ECO:0000256" key="3">
    <source>
        <dbReference type="ARBA" id="ARBA00023004"/>
    </source>
</evidence>
<organism evidence="6 7">
    <name type="scientific">Humisphaera borealis</name>
    <dbReference type="NCBI Taxonomy" id="2807512"/>
    <lineage>
        <taxon>Bacteria</taxon>
        <taxon>Pseudomonadati</taxon>
        <taxon>Planctomycetota</taxon>
        <taxon>Phycisphaerae</taxon>
        <taxon>Tepidisphaerales</taxon>
        <taxon>Tepidisphaeraceae</taxon>
        <taxon>Humisphaera</taxon>
    </lineage>
</organism>
<sequence length="285" mass="32041">MRTIAHISDLHFGRLDAPVAEGLIADLAGRKPDLLVVSGDLTQRARRRQYADAMAFLKRLPSPQLVVPGNHDIPMFNMAARFFTPVRKYRQMVTRDLRPVYEDEQMLVIGLNSARSFTRISGWLNREQMAFAEARFAAAKGKFKVLVTHHPFFPPPRRPDANVIRGGEKYLAALSAVEVDLVLSGHLHLAYHDDLRSHFKASRRGVLSIQAGTATSTRRRGEPNAYNWITVSPQLCTVAVRAWAGKAFEESLVTRYESDESGWHKIQQVPIDQVGAEVMSDVNKQ</sequence>
<dbReference type="SUPFAM" id="SSF56300">
    <property type="entry name" value="Metallo-dependent phosphatases"/>
    <property type="match status" value="1"/>
</dbReference>
<dbReference type="InterPro" id="IPR004843">
    <property type="entry name" value="Calcineurin-like_PHP"/>
</dbReference>
<dbReference type="Gene3D" id="3.60.21.10">
    <property type="match status" value="1"/>
</dbReference>
<reference evidence="6 7" key="1">
    <citation type="submission" date="2020-10" db="EMBL/GenBank/DDBJ databases">
        <title>Wide distribution of Phycisphaera-like planctomycetes from WD2101 soil group in peatlands and genome analysis of the first cultivated representative.</title>
        <authorList>
            <person name="Dedysh S.N."/>
            <person name="Beletsky A.V."/>
            <person name="Ivanova A."/>
            <person name="Kulichevskaya I.S."/>
            <person name="Suzina N.E."/>
            <person name="Philippov D.A."/>
            <person name="Rakitin A.L."/>
            <person name="Mardanov A.V."/>
            <person name="Ravin N.V."/>
        </authorList>
    </citation>
    <scope>NUCLEOTIDE SEQUENCE [LARGE SCALE GENOMIC DNA]</scope>
    <source>
        <strain evidence="6 7">M1803</strain>
    </source>
</reference>
<keyword evidence="2" id="KW-0378">Hydrolase</keyword>
<gene>
    <name evidence="6" type="ORF">IPV69_20335</name>
</gene>
<dbReference type="Pfam" id="PF00149">
    <property type="entry name" value="Metallophos"/>
    <property type="match status" value="1"/>
</dbReference>
<feature type="domain" description="Calcineurin-like phosphoesterase" evidence="5">
    <location>
        <begin position="3"/>
        <end position="188"/>
    </location>
</feature>
<proteinExistence type="inferred from homology"/>
<accession>A0A7M2WT27</accession>
<dbReference type="KEGG" id="hbs:IPV69_20335"/>
<evidence type="ECO:0000259" key="5">
    <source>
        <dbReference type="Pfam" id="PF00149"/>
    </source>
</evidence>
<keyword evidence="1" id="KW-0479">Metal-binding</keyword>
<protein>
    <submittedName>
        <fullName evidence="6">Metallophosphoesterase</fullName>
    </submittedName>
</protein>
<dbReference type="AlphaFoldDB" id="A0A7M2WT27"/>
<evidence type="ECO:0000256" key="4">
    <source>
        <dbReference type="ARBA" id="ARBA00025742"/>
    </source>
</evidence>
<dbReference type="InterPro" id="IPR029052">
    <property type="entry name" value="Metallo-depent_PP-like"/>
</dbReference>
<evidence type="ECO:0000256" key="1">
    <source>
        <dbReference type="ARBA" id="ARBA00022723"/>
    </source>
</evidence>
<dbReference type="EMBL" id="CP063458">
    <property type="protein sequence ID" value="QOV88569.1"/>
    <property type="molecule type" value="Genomic_DNA"/>
</dbReference>
<evidence type="ECO:0000313" key="6">
    <source>
        <dbReference type="EMBL" id="QOV88569.1"/>
    </source>
</evidence>
<dbReference type="InterPro" id="IPR050884">
    <property type="entry name" value="CNP_phosphodiesterase-III"/>
</dbReference>
<comment type="similarity">
    <text evidence="4">Belongs to the cyclic nucleotide phosphodiesterase class-III family.</text>
</comment>
<dbReference type="GO" id="GO:0016787">
    <property type="term" value="F:hydrolase activity"/>
    <property type="evidence" value="ECO:0007669"/>
    <property type="project" value="UniProtKB-KW"/>
</dbReference>
<dbReference type="GO" id="GO:0046872">
    <property type="term" value="F:metal ion binding"/>
    <property type="evidence" value="ECO:0007669"/>
    <property type="project" value="UniProtKB-KW"/>
</dbReference>
<dbReference type="Proteomes" id="UP000593765">
    <property type="component" value="Chromosome"/>
</dbReference>
<dbReference type="PANTHER" id="PTHR42988:SF2">
    <property type="entry name" value="CYCLIC NUCLEOTIDE PHOSPHODIESTERASE CBUA0032-RELATED"/>
    <property type="match status" value="1"/>
</dbReference>
<dbReference type="RefSeq" id="WP_206291558.1">
    <property type="nucleotide sequence ID" value="NZ_CP063458.1"/>
</dbReference>